<protein>
    <submittedName>
        <fullName evidence="1">Uncharacterized protein</fullName>
    </submittedName>
</protein>
<proteinExistence type="predicted"/>
<reference evidence="1 2" key="1">
    <citation type="submission" date="2018-06" db="EMBL/GenBank/DDBJ databases">
        <title>Freshwater and sediment microbial communities from various areas in North America, analyzing microbe dynamics in response to fracking.</title>
        <authorList>
            <person name="Lamendella R."/>
        </authorList>
    </citation>
    <scope>NUCLEOTIDE SEQUENCE [LARGE SCALE GENOMIC DNA]</scope>
    <source>
        <strain evidence="1 2">14_TX</strain>
    </source>
</reference>
<evidence type="ECO:0000313" key="1">
    <source>
        <dbReference type="EMBL" id="RBP89359.1"/>
    </source>
</evidence>
<gene>
    <name evidence="1" type="ORF">DFO70_1116</name>
</gene>
<comment type="caution">
    <text evidence="1">The sequence shown here is derived from an EMBL/GenBank/DDBJ whole genome shotgun (WGS) entry which is preliminary data.</text>
</comment>
<dbReference type="RefSeq" id="WP_166672409.1">
    <property type="nucleotide sequence ID" value="NZ_QNSF01000011.1"/>
</dbReference>
<sequence length="45" mass="5364">MKIEIKPPQISENTMKEMAKFFMRTSIPRIIEAERKKKLEEIKTA</sequence>
<evidence type="ECO:0000313" key="2">
    <source>
        <dbReference type="Proteomes" id="UP000252731"/>
    </source>
</evidence>
<dbReference type="AlphaFoldDB" id="A0A366JN48"/>
<keyword evidence="2" id="KW-1185">Reference proteome</keyword>
<organism evidence="1 2">
    <name type="scientific">Cytobacillus firmus</name>
    <name type="common">Bacillus firmus</name>
    <dbReference type="NCBI Taxonomy" id="1399"/>
    <lineage>
        <taxon>Bacteria</taxon>
        <taxon>Bacillati</taxon>
        <taxon>Bacillota</taxon>
        <taxon>Bacilli</taxon>
        <taxon>Bacillales</taxon>
        <taxon>Bacillaceae</taxon>
        <taxon>Cytobacillus</taxon>
    </lineage>
</organism>
<dbReference type="EMBL" id="QNSF01000011">
    <property type="protein sequence ID" value="RBP89359.1"/>
    <property type="molecule type" value="Genomic_DNA"/>
</dbReference>
<dbReference type="Proteomes" id="UP000252731">
    <property type="component" value="Unassembled WGS sequence"/>
</dbReference>
<accession>A0A366JN48</accession>
<name>A0A366JN48_CYTFI</name>